<protein>
    <recommendedName>
        <fullName evidence="3">Thioredoxin reductase</fullName>
    </recommendedName>
</protein>
<dbReference type="EMBL" id="JAPDFR010000004">
    <property type="protein sequence ID" value="KAK0387332.1"/>
    <property type="molecule type" value="Genomic_DNA"/>
</dbReference>
<keyword evidence="2" id="KW-1185">Reference proteome</keyword>
<accession>A0AA39L7U6</accession>
<sequence length="254" mass="28211">MVDSVASLAKAVAQSINSAGVPCLLWGHCLLNVHGVPSIIASIDFVVPDDGLAASATKLTQLPGCKQCADLEGCPSSSRDRLTPPPAFHVHLTRSELPVEIHLQSKTLWFLPRIDSKLAFPRKYKHQLPEPFVLATDCDSLPLWRPGRGSGAFSSTSEESRPVIVPRSHILLEAFMRLYARDYGTRIGSFALSMIGYMEEYVDEDGYLDIEKLPEPLKKYYLDLRTGEKPVRQWTLEFRRSLGILGPDSDSDDD</sequence>
<gene>
    <name evidence="1" type="ORF">NLU13_5645</name>
</gene>
<proteinExistence type="predicted"/>
<dbReference type="Proteomes" id="UP001175261">
    <property type="component" value="Unassembled WGS sequence"/>
</dbReference>
<name>A0AA39L7U6_SARSR</name>
<dbReference type="AlphaFoldDB" id="A0AA39L7U6"/>
<evidence type="ECO:0000313" key="1">
    <source>
        <dbReference type="EMBL" id="KAK0387332.1"/>
    </source>
</evidence>
<comment type="caution">
    <text evidence="1">The sequence shown here is derived from an EMBL/GenBank/DDBJ whole genome shotgun (WGS) entry which is preliminary data.</text>
</comment>
<reference evidence="1" key="1">
    <citation type="submission" date="2022-10" db="EMBL/GenBank/DDBJ databases">
        <title>Determination and structural analysis of whole genome sequence of Sarocladium strictum F4-1.</title>
        <authorList>
            <person name="Hu L."/>
            <person name="Jiang Y."/>
        </authorList>
    </citation>
    <scope>NUCLEOTIDE SEQUENCE</scope>
    <source>
        <strain evidence="1">F4-1</strain>
    </source>
</reference>
<organism evidence="1 2">
    <name type="scientific">Sarocladium strictum</name>
    <name type="common">Black bundle disease fungus</name>
    <name type="synonym">Acremonium strictum</name>
    <dbReference type="NCBI Taxonomy" id="5046"/>
    <lineage>
        <taxon>Eukaryota</taxon>
        <taxon>Fungi</taxon>
        <taxon>Dikarya</taxon>
        <taxon>Ascomycota</taxon>
        <taxon>Pezizomycotina</taxon>
        <taxon>Sordariomycetes</taxon>
        <taxon>Hypocreomycetidae</taxon>
        <taxon>Hypocreales</taxon>
        <taxon>Sarocladiaceae</taxon>
        <taxon>Sarocladium</taxon>
    </lineage>
</organism>
<evidence type="ECO:0000313" key="2">
    <source>
        <dbReference type="Proteomes" id="UP001175261"/>
    </source>
</evidence>
<evidence type="ECO:0008006" key="3">
    <source>
        <dbReference type="Google" id="ProtNLM"/>
    </source>
</evidence>